<dbReference type="RefSeq" id="WP_080710460.1">
    <property type="nucleotide sequence ID" value="NZ_CP027749.1"/>
</dbReference>
<evidence type="ECO:0000259" key="1">
    <source>
        <dbReference type="Pfam" id="PF24731"/>
    </source>
</evidence>
<evidence type="ECO:0000313" key="3">
    <source>
        <dbReference type="Proteomes" id="UP000280455"/>
    </source>
</evidence>
<accession>A0AAD1E4Y3</accession>
<sequence length="80" mass="8602">MMFSVMGFEPGKDELTFEVSINVSVDELAPVMGWTGASDCIGADFRLTAAQIVEIEQLCSVSFPEGMDLYLASSDENNGS</sequence>
<name>A0AAD1E4Y3_9PSED</name>
<dbReference type="EMBL" id="CP027750">
    <property type="protein sequence ID" value="AZE27109.1"/>
    <property type="molecule type" value="Genomic_DNA"/>
</dbReference>
<protein>
    <recommendedName>
        <fullName evidence="1">DUF7683 domain-containing protein</fullName>
    </recommendedName>
</protein>
<dbReference type="InterPro" id="IPR056100">
    <property type="entry name" value="DUF7683"/>
</dbReference>
<evidence type="ECO:0000313" key="2">
    <source>
        <dbReference type="EMBL" id="AZE27109.1"/>
    </source>
</evidence>
<dbReference type="AlphaFoldDB" id="A0AAD1E4Y3"/>
<dbReference type="Proteomes" id="UP000280455">
    <property type="component" value="Chromosome"/>
</dbReference>
<reference evidence="2 3" key="1">
    <citation type="submission" date="2018-03" db="EMBL/GenBank/DDBJ databases">
        <title>Diversity of phytobeneficial traits revealed by whole-genome analysis of worldwide-isolated phenazine-producing Pseudomonas spp.</title>
        <authorList>
            <person name="Biessy A."/>
            <person name="Novinscak A."/>
            <person name="Blom J."/>
            <person name="Leger G."/>
            <person name="Thomashow L.S."/>
            <person name="Cazorla F.M."/>
            <person name="Josic D."/>
            <person name="Filion M."/>
        </authorList>
    </citation>
    <scope>NUCLEOTIDE SEQUENCE [LARGE SCALE GENOMIC DNA]</scope>
    <source>
        <strain evidence="2 3">ChPhzS24</strain>
    </source>
</reference>
<gene>
    <name evidence="2" type="ORF">C4K07_0293</name>
</gene>
<dbReference type="Pfam" id="PF24731">
    <property type="entry name" value="DUF7683"/>
    <property type="match status" value="1"/>
</dbReference>
<feature type="domain" description="DUF7683" evidence="1">
    <location>
        <begin position="4"/>
        <end position="65"/>
    </location>
</feature>
<organism evidence="2 3">
    <name type="scientific">Pseudomonas chlororaphis subsp. aureofaciens</name>
    <dbReference type="NCBI Taxonomy" id="587851"/>
    <lineage>
        <taxon>Bacteria</taxon>
        <taxon>Pseudomonadati</taxon>
        <taxon>Pseudomonadota</taxon>
        <taxon>Gammaproteobacteria</taxon>
        <taxon>Pseudomonadales</taxon>
        <taxon>Pseudomonadaceae</taxon>
        <taxon>Pseudomonas</taxon>
    </lineage>
</organism>
<proteinExistence type="predicted"/>